<name>A0A1I8BQK0_MELHA</name>
<dbReference type="InterPro" id="IPR029071">
    <property type="entry name" value="Ubiquitin-like_domsf"/>
</dbReference>
<accession>A0A1I8BQK0</accession>
<feature type="domain" description="RING-type" evidence="6">
    <location>
        <begin position="2"/>
        <end position="56"/>
    </location>
</feature>
<dbReference type="InterPro" id="IPR000626">
    <property type="entry name" value="Ubiquitin-like_dom"/>
</dbReference>
<reference evidence="8" key="1">
    <citation type="submission" date="2016-11" db="UniProtKB">
        <authorList>
            <consortium name="WormBaseParasite"/>
        </authorList>
    </citation>
    <scope>IDENTIFICATION</scope>
</reference>
<keyword evidence="2 4" id="KW-0863">Zinc-finger</keyword>
<dbReference type="InterPro" id="IPR013083">
    <property type="entry name" value="Znf_RING/FYVE/PHD"/>
</dbReference>
<dbReference type="InterPro" id="IPR018957">
    <property type="entry name" value="Znf_C3HC4_RING-type"/>
</dbReference>
<dbReference type="SUPFAM" id="SSF57850">
    <property type="entry name" value="RING/U-box"/>
    <property type="match status" value="1"/>
</dbReference>
<evidence type="ECO:0000256" key="2">
    <source>
        <dbReference type="ARBA" id="ARBA00022771"/>
    </source>
</evidence>
<dbReference type="Pfam" id="PF00097">
    <property type="entry name" value="zf-C3HC4"/>
    <property type="match status" value="1"/>
</dbReference>
<keyword evidence="7" id="KW-1185">Reference proteome</keyword>
<evidence type="ECO:0000256" key="3">
    <source>
        <dbReference type="ARBA" id="ARBA00022833"/>
    </source>
</evidence>
<evidence type="ECO:0000313" key="7">
    <source>
        <dbReference type="Proteomes" id="UP000095281"/>
    </source>
</evidence>
<dbReference type="WBParaSite" id="MhA1_Contig437.frz3.gene12">
    <property type="protein sequence ID" value="MhA1_Contig437.frz3.gene12"/>
    <property type="gene ID" value="MhA1_Contig437.frz3.gene12"/>
</dbReference>
<keyword evidence="1" id="KW-0479">Metal-binding</keyword>
<dbReference type="SUPFAM" id="SSF54236">
    <property type="entry name" value="Ubiquitin-like"/>
    <property type="match status" value="1"/>
</dbReference>
<evidence type="ECO:0000256" key="1">
    <source>
        <dbReference type="ARBA" id="ARBA00022723"/>
    </source>
</evidence>
<organism evidence="7 8">
    <name type="scientific">Meloidogyne hapla</name>
    <name type="common">Root-knot nematode worm</name>
    <dbReference type="NCBI Taxonomy" id="6305"/>
    <lineage>
        <taxon>Eukaryota</taxon>
        <taxon>Metazoa</taxon>
        <taxon>Ecdysozoa</taxon>
        <taxon>Nematoda</taxon>
        <taxon>Chromadorea</taxon>
        <taxon>Rhabditida</taxon>
        <taxon>Tylenchina</taxon>
        <taxon>Tylenchomorpha</taxon>
        <taxon>Tylenchoidea</taxon>
        <taxon>Meloidogynidae</taxon>
        <taxon>Meloidogyninae</taxon>
        <taxon>Meloidogyne</taxon>
    </lineage>
</organism>
<evidence type="ECO:0000259" key="6">
    <source>
        <dbReference type="PROSITE" id="PS50089"/>
    </source>
</evidence>
<proteinExistence type="predicted"/>
<evidence type="ECO:0000259" key="5">
    <source>
        <dbReference type="PROSITE" id="PS50053"/>
    </source>
</evidence>
<dbReference type="Proteomes" id="UP000095281">
    <property type="component" value="Unplaced"/>
</dbReference>
<sequence length="137" mass="15531">MCSIFCNNLSVTDLYSLVCGHTFHIDCITPWINQVSCEIFVSAILKFKGGSCPRCRGVARLADLRRVYIEETANPVQEMTNETNSSNNKINVIVRDVYNDRKICIKDLDPKSTVAQLKHGVEQINGMPIEQQRIVRE</sequence>
<dbReference type="GO" id="GO:0008270">
    <property type="term" value="F:zinc ion binding"/>
    <property type="evidence" value="ECO:0007669"/>
    <property type="project" value="UniProtKB-KW"/>
</dbReference>
<dbReference type="PROSITE" id="PS50089">
    <property type="entry name" value="ZF_RING_2"/>
    <property type="match status" value="1"/>
</dbReference>
<dbReference type="CDD" id="cd17039">
    <property type="entry name" value="Ubl_ubiquitin_like"/>
    <property type="match status" value="1"/>
</dbReference>
<feature type="domain" description="Ubiquitin-like" evidence="5">
    <location>
        <begin position="90"/>
        <end position="137"/>
    </location>
</feature>
<keyword evidence="3" id="KW-0862">Zinc</keyword>
<dbReference type="PROSITE" id="PS50053">
    <property type="entry name" value="UBIQUITIN_2"/>
    <property type="match status" value="1"/>
</dbReference>
<dbReference type="InterPro" id="IPR001841">
    <property type="entry name" value="Znf_RING"/>
</dbReference>
<dbReference type="Gene3D" id="3.10.20.90">
    <property type="entry name" value="Phosphatidylinositol 3-kinase Catalytic Subunit, Chain A, domain 1"/>
    <property type="match status" value="1"/>
</dbReference>
<dbReference type="Gene3D" id="3.30.40.10">
    <property type="entry name" value="Zinc/RING finger domain, C3HC4 (zinc finger)"/>
    <property type="match status" value="1"/>
</dbReference>
<evidence type="ECO:0000313" key="8">
    <source>
        <dbReference type="WBParaSite" id="MhA1_Contig437.frz3.gene12"/>
    </source>
</evidence>
<dbReference type="AlphaFoldDB" id="A0A1I8BQK0"/>
<protein>
    <submittedName>
        <fullName evidence="8">RING-type domain-containing protein</fullName>
    </submittedName>
</protein>
<evidence type="ECO:0000256" key="4">
    <source>
        <dbReference type="PROSITE-ProRule" id="PRU00175"/>
    </source>
</evidence>